<gene>
    <name evidence="2" type="ORF">G7Y31_03180</name>
</gene>
<dbReference type="EMBL" id="CP064954">
    <property type="protein sequence ID" value="QPK80279.1"/>
    <property type="molecule type" value="Genomic_DNA"/>
</dbReference>
<organism evidence="2 3">
    <name type="scientific">Corynebacterium lizhenjunii</name>
    <dbReference type="NCBI Taxonomy" id="2709394"/>
    <lineage>
        <taxon>Bacteria</taxon>
        <taxon>Bacillati</taxon>
        <taxon>Actinomycetota</taxon>
        <taxon>Actinomycetes</taxon>
        <taxon>Mycobacteriales</taxon>
        <taxon>Corynebacteriaceae</taxon>
        <taxon>Corynebacterium</taxon>
    </lineage>
</organism>
<dbReference type="KEGG" id="cliz:G7Y31_03180"/>
<feature type="compositionally biased region" description="Low complexity" evidence="1">
    <location>
        <begin position="28"/>
        <end position="91"/>
    </location>
</feature>
<sequence length="218" mass="22212">MALATVAVATVGLVACGSDESAPESADTASSAPVTTTSTVAATQTSTTEATTSASAESSASATSSESEPAAAGTSAETSEGASAQASSSEAPGEFMAESVADAYEIFSPLAPRSLFEKFSSCDSAGLKGSYNCSGHKVGQFQFFDSESKAAQSTQVLEELSSSRLLYNDGDRLVGWSTLGTTAVLTVVDNTEGLVMQQMISTDQEDPKAKITELELLP</sequence>
<name>A0A7T0KGQ2_9CORY</name>
<dbReference type="Proteomes" id="UP000594681">
    <property type="component" value="Chromosome"/>
</dbReference>
<feature type="region of interest" description="Disordered" evidence="1">
    <location>
        <begin position="16"/>
        <end position="94"/>
    </location>
</feature>
<accession>A0A7T0KGQ2</accession>
<keyword evidence="3" id="KW-1185">Reference proteome</keyword>
<reference evidence="2 3" key="1">
    <citation type="submission" date="2020-11" db="EMBL/GenBank/DDBJ databases">
        <title>Corynebacterium sp. ZJ-599.</title>
        <authorList>
            <person name="Zhou J."/>
        </authorList>
    </citation>
    <scope>NUCLEOTIDE SEQUENCE [LARGE SCALE GENOMIC DNA]</scope>
    <source>
        <strain evidence="2 3">ZJ-599</strain>
    </source>
</reference>
<evidence type="ECO:0000313" key="2">
    <source>
        <dbReference type="EMBL" id="QPK80279.1"/>
    </source>
</evidence>
<evidence type="ECO:0000256" key="1">
    <source>
        <dbReference type="SAM" id="MobiDB-lite"/>
    </source>
</evidence>
<protein>
    <submittedName>
        <fullName evidence="2">Beta-N-acetylglucosaminidase</fullName>
    </submittedName>
</protein>
<dbReference type="AlphaFoldDB" id="A0A7T0KGQ2"/>
<evidence type="ECO:0000313" key="3">
    <source>
        <dbReference type="Proteomes" id="UP000594681"/>
    </source>
</evidence>
<proteinExistence type="predicted"/>